<reference evidence="3 4" key="1">
    <citation type="submission" date="2019-03" db="EMBL/GenBank/DDBJ databases">
        <title>Genomic Encyclopedia of Type Strains, Phase IV (KMG-IV): sequencing the most valuable type-strain genomes for metagenomic binning, comparative biology and taxonomic classification.</title>
        <authorList>
            <person name="Goeker M."/>
        </authorList>
    </citation>
    <scope>NUCLEOTIDE SEQUENCE [LARGE SCALE GENOMIC DNA]</scope>
    <source>
        <strain evidence="3 4">DSM 100013</strain>
    </source>
</reference>
<comment type="caution">
    <text evidence="3">The sequence shown here is derived from an EMBL/GenBank/DDBJ whole genome shotgun (WGS) entry which is preliminary data.</text>
</comment>
<dbReference type="SUPFAM" id="SSF109604">
    <property type="entry name" value="HD-domain/PDEase-like"/>
    <property type="match status" value="1"/>
</dbReference>
<evidence type="ECO:0000313" key="4">
    <source>
        <dbReference type="Proteomes" id="UP000295504"/>
    </source>
</evidence>
<feature type="domain" description="HD" evidence="2">
    <location>
        <begin position="169"/>
        <end position="287"/>
    </location>
</feature>
<dbReference type="Gene3D" id="2.40.50.140">
    <property type="entry name" value="Nucleic acid-binding proteins"/>
    <property type="match status" value="1"/>
</dbReference>
<evidence type="ECO:0000256" key="1">
    <source>
        <dbReference type="ARBA" id="ARBA00022801"/>
    </source>
</evidence>
<proteinExistence type="predicted"/>
<dbReference type="AlphaFoldDB" id="A0A4R2TUF1"/>
<dbReference type="PANTHER" id="PTHR37294">
    <property type="entry name" value="3'-5' EXORIBONUCLEASE YHAM"/>
    <property type="match status" value="1"/>
</dbReference>
<keyword evidence="1" id="KW-0378">Hydrolase</keyword>
<dbReference type="CDD" id="cd00077">
    <property type="entry name" value="HDc"/>
    <property type="match status" value="1"/>
</dbReference>
<gene>
    <name evidence="3" type="ORF">EDD79_100371</name>
</gene>
<keyword evidence="4" id="KW-1185">Reference proteome</keyword>
<dbReference type="EMBL" id="SLYC01000003">
    <property type="protein sequence ID" value="TCQ06646.1"/>
    <property type="molecule type" value="Genomic_DNA"/>
</dbReference>
<sequence>MFIRSLKEIGKEHINSNIEANVLLTDMKIKVSKNEKKYADLIMQDRTKVMEAKLWDYEIYEGLLTSTGVNNIFKVKALVGEYQGQVQLNIKELKIFKGEELSVKDFIPVSSWNYDSMINGLKTFYERVESQHLKELLNRMVFCDDYLDKFSTYPAARKIHHNFYHGLMHHTLEILTYAQTVGKLKKLTQHQMDRLIAMGMLHDWAKIFEYKTLPELGFTDQGIMLGHIFIGAHHTFNVMNEIEGFPYEDKLVILNGILGHHGNLEWGSPVLPKTVEAQILHHCDKMSGDVESILSFMGEQTDDELFTNKLWNMGTEYYRK</sequence>
<organism evidence="3 4">
    <name type="scientific">Serpentinicella alkaliphila</name>
    <dbReference type="NCBI Taxonomy" id="1734049"/>
    <lineage>
        <taxon>Bacteria</taxon>
        <taxon>Bacillati</taxon>
        <taxon>Bacillota</taxon>
        <taxon>Clostridia</taxon>
        <taxon>Peptostreptococcales</taxon>
        <taxon>Natronincolaceae</taxon>
        <taxon>Serpentinicella</taxon>
    </lineage>
</organism>
<dbReference type="PANTHER" id="PTHR37294:SF1">
    <property type="entry name" value="3'-5' EXORIBONUCLEASE YHAM"/>
    <property type="match status" value="1"/>
</dbReference>
<dbReference type="RefSeq" id="WP_132847529.1">
    <property type="nucleotide sequence ID" value="NZ_CP058648.1"/>
</dbReference>
<dbReference type="InterPro" id="IPR006674">
    <property type="entry name" value="HD_domain"/>
</dbReference>
<protein>
    <submittedName>
        <fullName evidence="3">3'-5' exoribonuclease</fullName>
    </submittedName>
</protein>
<dbReference type="Gene3D" id="1.10.3210.10">
    <property type="entry name" value="Hypothetical protein af1432"/>
    <property type="match status" value="1"/>
</dbReference>
<evidence type="ECO:0000313" key="3">
    <source>
        <dbReference type="EMBL" id="TCQ06646.1"/>
    </source>
</evidence>
<accession>A0A4R2TUF1</accession>
<dbReference type="Proteomes" id="UP000295504">
    <property type="component" value="Unassembled WGS sequence"/>
</dbReference>
<dbReference type="InterPro" id="IPR012340">
    <property type="entry name" value="NA-bd_OB-fold"/>
</dbReference>
<evidence type="ECO:0000259" key="2">
    <source>
        <dbReference type="Pfam" id="PF01966"/>
    </source>
</evidence>
<dbReference type="GO" id="GO:0016787">
    <property type="term" value="F:hydrolase activity"/>
    <property type="evidence" value="ECO:0007669"/>
    <property type="project" value="UniProtKB-KW"/>
</dbReference>
<dbReference type="OrthoDB" id="9778453at2"/>
<dbReference type="InterPro" id="IPR003607">
    <property type="entry name" value="HD/PDEase_dom"/>
</dbReference>
<dbReference type="GO" id="GO:0031125">
    <property type="term" value="P:rRNA 3'-end processing"/>
    <property type="evidence" value="ECO:0007669"/>
    <property type="project" value="TreeGrafter"/>
</dbReference>
<name>A0A4R2TUF1_9FIRM</name>
<dbReference type="Pfam" id="PF01966">
    <property type="entry name" value="HD"/>
    <property type="match status" value="1"/>
</dbReference>
<dbReference type="InterPro" id="IPR050798">
    <property type="entry name" value="YhaM_exoribonuc/phosphodiest"/>
</dbReference>